<keyword evidence="9" id="KW-0472">Membrane</keyword>
<dbReference type="InterPro" id="IPR050482">
    <property type="entry name" value="Sensor_HK_TwoCompSys"/>
</dbReference>
<sequence length="301" mass="33535">MARIDMDAVVQSFRSVFDTTNRVKWVIVALCASAALGNTVLFIRSSDFPASLLALNLITFASTCVYLWRTSRLIQLQPQELAQRMLHVQETERQRLSRELHDDIGQMLTGAQLQLAWLQRRLPAELNTHAGQLEATLAETLGKVRDLSAILNPRQLSSLGLEGGLRAHLVSALANSQTHWSLVCKQRLNGIPEEMAVAAYRICQEAVTNMLRHAQAKNLLIRFERQPAGLSLLIADDGTGFEPAAQPRTEGNGLAGMRERVMLLDGFWSLHSGPGLGTRIEVMFPWAPRSDERARLHKKTQ</sequence>
<gene>
    <name evidence="12" type="ORF">ALO52_01363</name>
</gene>
<keyword evidence="3" id="KW-0597">Phosphoprotein</keyword>
<dbReference type="InterPro" id="IPR003594">
    <property type="entry name" value="HATPase_dom"/>
</dbReference>
<dbReference type="PATRIC" id="fig|251707.3.peg.1759"/>
<keyword evidence="6 12" id="KW-0418">Kinase</keyword>
<keyword evidence="5" id="KW-0547">Nucleotide-binding</keyword>
<name>A0A0P9X6Q6_9PSED</name>
<reference evidence="12 13" key="1">
    <citation type="submission" date="2015-09" db="EMBL/GenBank/DDBJ databases">
        <title>Genome announcement of multiple Pseudomonas syringae strains.</title>
        <authorList>
            <person name="Thakur S."/>
            <person name="Wang P.W."/>
            <person name="Gong Y."/>
            <person name="Weir B.S."/>
            <person name="Guttman D.S."/>
        </authorList>
    </citation>
    <scope>NUCLEOTIDE SEQUENCE [LARGE SCALE GENOMIC DNA]</scope>
    <source>
        <strain evidence="12 13">ICMP3956</strain>
    </source>
</reference>
<evidence type="ECO:0000256" key="5">
    <source>
        <dbReference type="ARBA" id="ARBA00022741"/>
    </source>
</evidence>
<evidence type="ECO:0000259" key="10">
    <source>
        <dbReference type="Pfam" id="PF02518"/>
    </source>
</evidence>
<accession>A0A0P9X6Q6</accession>
<dbReference type="Gene3D" id="3.30.565.10">
    <property type="entry name" value="Histidine kinase-like ATPase, C-terminal domain"/>
    <property type="match status" value="1"/>
</dbReference>
<evidence type="ECO:0000256" key="7">
    <source>
        <dbReference type="ARBA" id="ARBA00022840"/>
    </source>
</evidence>
<dbReference type="EMBL" id="LJRC01000297">
    <property type="protein sequence ID" value="KPY29793.1"/>
    <property type="molecule type" value="Genomic_DNA"/>
</dbReference>
<evidence type="ECO:0000256" key="4">
    <source>
        <dbReference type="ARBA" id="ARBA00022679"/>
    </source>
</evidence>
<keyword evidence="4" id="KW-0808">Transferase</keyword>
<dbReference type="Gene3D" id="1.20.5.1930">
    <property type="match status" value="1"/>
</dbReference>
<comment type="catalytic activity">
    <reaction evidence="1">
        <text>ATP + protein L-histidine = ADP + protein N-phospho-L-histidine.</text>
        <dbReference type="EC" id="2.7.13.3"/>
    </reaction>
</comment>
<keyword evidence="9" id="KW-0812">Transmembrane</keyword>
<dbReference type="Pfam" id="PF07730">
    <property type="entry name" value="HisKA_3"/>
    <property type="match status" value="1"/>
</dbReference>
<comment type="caution">
    <text evidence="12">The sequence shown here is derived from an EMBL/GenBank/DDBJ whole genome shotgun (WGS) entry which is preliminary data.</text>
</comment>
<organism evidence="12 13">
    <name type="scientific">Pseudomonas syringae pv. primulae</name>
    <dbReference type="NCBI Taxonomy" id="251707"/>
    <lineage>
        <taxon>Bacteria</taxon>
        <taxon>Pseudomonadati</taxon>
        <taxon>Pseudomonadota</taxon>
        <taxon>Gammaproteobacteria</taxon>
        <taxon>Pseudomonadales</taxon>
        <taxon>Pseudomonadaceae</taxon>
        <taxon>Pseudomonas</taxon>
    </lineage>
</organism>
<dbReference type="GO" id="GO:0005524">
    <property type="term" value="F:ATP binding"/>
    <property type="evidence" value="ECO:0007669"/>
    <property type="project" value="UniProtKB-KW"/>
</dbReference>
<dbReference type="GO" id="GO:0016020">
    <property type="term" value="C:membrane"/>
    <property type="evidence" value="ECO:0007669"/>
    <property type="project" value="InterPro"/>
</dbReference>
<evidence type="ECO:0000256" key="2">
    <source>
        <dbReference type="ARBA" id="ARBA00012438"/>
    </source>
</evidence>
<dbReference type="InterPro" id="IPR036890">
    <property type="entry name" value="HATPase_C_sf"/>
</dbReference>
<feature type="domain" description="Histidine kinase/HSP90-like ATPase" evidence="10">
    <location>
        <begin position="198"/>
        <end position="286"/>
    </location>
</feature>
<evidence type="ECO:0000256" key="3">
    <source>
        <dbReference type="ARBA" id="ARBA00022553"/>
    </source>
</evidence>
<evidence type="ECO:0000256" key="6">
    <source>
        <dbReference type="ARBA" id="ARBA00022777"/>
    </source>
</evidence>
<proteinExistence type="predicted"/>
<dbReference type="Pfam" id="PF02518">
    <property type="entry name" value="HATPase_c"/>
    <property type="match status" value="1"/>
</dbReference>
<evidence type="ECO:0000313" key="13">
    <source>
        <dbReference type="Proteomes" id="UP000050562"/>
    </source>
</evidence>
<dbReference type="GO" id="GO:0000155">
    <property type="term" value="F:phosphorelay sensor kinase activity"/>
    <property type="evidence" value="ECO:0007669"/>
    <property type="project" value="InterPro"/>
</dbReference>
<evidence type="ECO:0000313" key="12">
    <source>
        <dbReference type="EMBL" id="KPY29793.1"/>
    </source>
</evidence>
<keyword evidence="9" id="KW-1133">Transmembrane helix</keyword>
<evidence type="ECO:0000256" key="8">
    <source>
        <dbReference type="ARBA" id="ARBA00023012"/>
    </source>
</evidence>
<evidence type="ECO:0000256" key="9">
    <source>
        <dbReference type="SAM" id="Phobius"/>
    </source>
</evidence>
<protein>
    <recommendedName>
        <fullName evidence="2">histidine kinase</fullName>
        <ecNumber evidence="2">2.7.13.3</ecNumber>
    </recommendedName>
</protein>
<evidence type="ECO:0000259" key="11">
    <source>
        <dbReference type="Pfam" id="PF07730"/>
    </source>
</evidence>
<dbReference type="EC" id="2.7.13.3" evidence="2"/>
<dbReference type="Proteomes" id="UP000050562">
    <property type="component" value="Unassembled WGS sequence"/>
</dbReference>
<feature type="transmembrane region" description="Helical" evidence="9">
    <location>
        <begin position="23"/>
        <end position="43"/>
    </location>
</feature>
<dbReference type="AlphaFoldDB" id="A0A0P9X6Q6"/>
<dbReference type="GO" id="GO:0046983">
    <property type="term" value="F:protein dimerization activity"/>
    <property type="evidence" value="ECO:0007669"/>
    <property type="project" value="InterPro"/>
</dbReference>
<dbReference type="InterPro" id="IPR011712">
    <property type="entry name" value="Sig_transdc_His_kin_sub3_dim/P"/>
</dbReference>
<evidence type="ECO:0000256" key="1">
    <source>
        <dbReference type="ARBA" id="ARBA00000085"/>
    </source>
</evidence>
<keyword evidence="7" id="KW-0067">ATP-binding</keyword>
<dbReference type="CDD" id="cd16917">
    <property type="entry name" value="HATPase_UhpB-NarQ-NarX-like"/>
    <property type="match status" value="1"/>
</dbReference>
<feature type="transmembrane region" description="Helical" evidence="9">
    <location>
        <begin position="50"/>
        <end position="68"/>
    </location>
</feature>
<keyword evidence="8" id="KW-0902">Two-component regulatory system</keyword>
<dbReference type="PANTHER" id="PTHR24421">
    <property type="entry name" value="NITRATE/NITRITE SENSOR PROTEIN NARX-RELATED"/>
    <property type="match status" value="1"/>
</dbReference>
<dbReference type="PANTHER" id="PTHR24421:SF10">
    <property type="entry name" value="NITRATE_NITRITE SENSOR PROTEIN NARQ"/>
    <property type="match status" value="1"/>
</dbReference>
<dbReference type="SUPFAM" id="SSF55874">
    <property type="entry name" value="ATPase domain of HSP90 chaperone/DNA topoisomerase II/histidine kinase"/>
    <property type="match status" value="1"/>
</dbReference>
<feature type="domain" description="Signal transduction histidine kinase subgroup 3 dimerisation and phosphoacceptor" evidence="11">
    <location>
        <begin position="92"/>
        <end position="156"/>
    </location>
</feature>